<dbReference type="Proteomes" id="UP000069272">
    <property type="component" value="Chromosome 2R"/>
</dbReference>
<feature type="compositionally biased region" description="Basic and acidic residues" evidence="1">
    <location>
        <begin position="24"/>
        <end position="38"/>
    </location>
</feature>
<evidence type="ECO:0000313" key="3">
    <source>
        <dbReference type="Proteomes" id="UP000069272"/>
    </source>
</evidence>
<dbReference type="EnsemblMetazoa" id="AALB008583-RA">
    <property type="protein sequence ID" value="AALB008583-PA"/>
    <property type="gene ID" value="AALB008583"/>
</dbReference>
<feature type="region of interest" description="Disordered" evidence="1">
    <location>
        <begin position="67"/>
        <end position="90"/>
    </location>
</feature>
<evidence type="ECO:0000256" key="1">
    <source>
        <dbReference type="SAM" id="MobiDB-lite"/>
    </source>
</evidence>
<organism evidence="2 3">
    <name type="scientific">Anopheles albimanus</name>
    <name type="common">New world malaria mosquito</name>
    <dbReference type="NCBI Taxonomy" id="7167"/>
    <lineage>
        <taxon>Eukaryota</taxon>
        <taxon>Metazoa</taxon>
        <taxon>Ecdysozoa</taxon>
        <taxon>Arthropoda</taxon>
        <taxon>Hexapoda</taxon>
        <taxon>Insecta</taxon>
        <taxon>Pterygota</taxon>
        <taxon>Neoptera</taxon>
        <taxon>Endopterygota</taxon>
        <taxon>Diptera</taxon>
        <taxon>Nematocera</taxon>
        <taxon>Culicoidea</taxon>
        <taxon>Culicidae</taxon>
        <taxon>Anophelinae</taxon>
        <taxon>Anopheles</taxon>
    </lineage>
</organism>
<evidence type="ECO:0000313" key="2">
    <source>
        <dbReference type="EnsemblMetazoa" id="AALB008583-PA"/>
    </source>
</evidence>
<dbReference type="AlphaFoldDB" id="A0A182FPW4"/>
<sequence>CPRTPPRECPRLYRLPGCPSGGEYSRKVEPRPGEESVPFRHHHSMGSLDDARNAARSMLSELFRGGTSSMVSAAGPPPAGGGSPRTQAPNEFTIFAEFSYGGYEKKRGVVGMEGEGGK</sequence>
<protein>
    <submittedName>
        <fullName evidence="2">Uncharacterized protein</fullName>
    </submittedName>
</protein>
<dbReference type="VEuPathDB" id="VectorBase:AALB008583"/>
<keyword evidence="3" id="KW-1185">Reference proteome</keyword>
<reference evidence="2" key="2">
    <citation type="submission" date="2022-08" db="UniProtKB">
        <authorList>
            <consortium name="EnsemblMetazoa"/>
        </authorList>
    </citation>
    <scope>IDENTIFICATION</scope>
    <source>
        <strain evidence="2">STECLA/ALBI9_A</strain>
    </source>
</reference>
<feature type="compositionally biased region" description="Basic and acidic residues" evidence="1">
    <location>
        <begin position="1"/>
        <end position="11"/>
    </location>
</feature>
<feature type="region of interest" description="Disordered" evidence="1">
    <location>
        <begin position="1"/>
        <end position="53"/>
    </location>
</feature>
<reference evidence="2 3" key="1">
    <citation type="journal article" date="2017" name="G3 (Bethesda)">
        <title>The Physical Genome Mapping of Anopheles albimanus Corrected Scaffold Misassemblies and Identified Interarm Rearrangements in Genus Anopheles.</title>
        <authorList>
            <person name="Artemov G.N."/>
            <person name="Peery A.N."/>
            <person name="Jiang X."/>
            <person name="Tu Z."/>
            <person name="Stegniy V.N."/>
            <person name="Sharakhova M.V."/>
            <person name="Sharakhov I.V."/>
        </authorList>
    </citation>
    <scope>NUCLEOTIDE SEQUENCE [LARGE SCALE GENOMIC DNA]</scope>
    <source>
        <strain evidence="2 3">ALBI9_A</strain>
    </source>
</reference>
<accession>A0A182FPW4</accession>
<proteinExistence type="predicted"/>
<name>A0A182FPW4_ANOAL</name>